<feature type="transmembrane region" description="Helical" evidence="8">
    <location>
        <begin position="175"/>
        <end position="198"/>
    </location>
</feature>
<keyword evidence="10" id="KW-1185">Reference proteome</keyword>
<feature type="transmembrane region" description="Helical" evidence="8">
    <location>
        <begin position="402"/>
        <end position="421"/>
    </location>
</feature>
<dbReference type="Proteomes" id="UP001596104">
    <property type="component" value="Unassembled WGS sequence"/>
</dbReference>
<feature type="transmembrane region" description="Helical" evidence="8">
    <location>
        <begin position="260"/>
        <end position="281"/>
    </location>
</feature>
<comment type="function">
    <text evidence="8">Uptake of L-lactate across the membrane. Can also transport D-lactate and glycolate.</text>
</comment>
<keyword evidence="4" id="KW-1003">Cell membrane</keyword>
<comment type="similarity">
    <text evidence="2 8">Belongs to the lactate permease family.</text>
</comment>
<dbReference type="PANTHER" id="PTHR30003:SF0">
    <property type="entry name" value="GLYCOLATE PERMEASE GLCA-RELATED"/>
    <property type="match status" value="1"/>
</dbReference>
<feature type="transmembrane region" description="Helical" evidence="8">
    <location>
        <begin position="141"/>
        <end position="163"/>
    </location>
</feature>
<feature type="transmembrane region" description="Helical" evidence="8">
    <location>
        <begin position="361"/>
        <end position="381"/>
    </location>
</feature>
<dbReference type="Pfam" id="PF02652">
    <property type="entry name" value="Lactate_perm"/>
    <property type="match status" value="2"/>
</dbReference>
<feature type="transmembrane region" description="Helical" evidence="8">
    <location>
        <begin position="232"/>
        <end position="248"/>
    </location>
</feature>
<name>A0ABW0H4E7_9HYPH</name>
<feature type="transmembrane region" description="Helical" evidence="8">
    <location>
        <begin position="441"/>
        <end position="464"/>
    </location>
</feature>
<keyword evidence="3 8" id="KW-0813">Transport</keyword>
<keyword evidence="8" id="KW-0997">Cell inner membrane</keyword>
<comment type="caution">
    <text evidence="9">The sequence shown here is derived from an EMBL/GenBank/DDBJ whole genome shotgun (WGS) entry which is preliminary data.</text>
</comment>
<evidence type="ECO:0000313" key="10">
    <source>
        <dbReference type="Proteomes" id="UP001596104"/>
    </source>
</evidence>
<dbReference type="RefSeq" id="WP_377006146.1">
    <property type="nucleotide sequence ID" value="NZ_JBHSLV010000004.1"/>
</dbReference>
<evidence type="ECO:0000256" key="7">
    <source>
        <dbReference type="ARBA" id="ARBA00023136"/>
    </source>
</evidence>
<feature type="transmembrane region" description="Helical" evidence="8">
    <location>
        <begin position="53"/>
        <end position="74"/>
    </location>
</feature>
<evidence type="ECO:0000256" key="5">
    <source>
        <dbReference type="ARBA" id="ARBA00022692"/>
    </source>
</evidence>
<feature type="transmembrane region" description="Helical" evidence="8">
    <location>
        <begin position="205"/>
        <end position="226"/>
    </location>
</feature>
<dbReference type="PANTHER" id="PTHR30003">
    <property type="entry name" value="L-LACTATE PERMEASE"/>
    <property type="match status" value="1"/>
</dbReference>
<feature type="transmembrane region" description="Helical" evidence="8">
    <location>
        <begin position="293"/>
        <end position="310"/>
    </location>
</feature>
<accession>A0ABW0H4E7</accession>
<comment type="subcellular location">
    <subcellularLocation>
        <location evidence="8">Cell inner membrane</location>
        <topology evidence="8">Multi-pass membrane protein</topology>
    </subcellularLocation>
    <subcellularLocation>
        <location evidence="1">Cell membrane</location>
        <topology evidence="1">Multi-pass membrane protein</topology>
    </subcellularLocation>
</comment>
<organism evidence="9 10">
    <name type="scientific">Bosea vestrisii</name>
    <dbReference type="NCBI Taxonomy" id="151416"/>
    <lineage>
        <taxon>Bacteria</taxon>
        <taxon>Pseudomonadati</taxon>
        <taxon>Pseudomonadota</taxon>
        <taxon>Alphaproteobacteria</taxon>
        <taxon>Hyphomicrobiales</taxon>
        <taxon>Boseaceae</taxon>
        <taxon>Bosea</taxon>
    </lineage>
</organism>
<feature type="transmembrane region" description="Helical" evidence="8">
    <location>
        <begin position="115"/>
        <end position="134"/>
    </location>
</feature>
<gene>
    <name evidence="9" type="ORF">ACFPPC_01570</name>
</gene>
<keyword evidence="7 8" id="KW-0472">Membrane</keyword>
<evidence type="ECO:0000256" key="4">
    <source>
        <dbReference type="ARBA" id="ARBA00022475"/>
    </source>
</evidence>
<evidence type="ECO:0000256" key="8">
    <source>
        <dbReference type="RuleBase" id="RU365092"/>
    </source>
</evidence>
<keyword evidence="5 8" id="KW-0812">Transmembrane</keyword>
<keyword evidence="6 8" id="KW-1133">Transmembrane helix</keyword>
<evidence type="ECO:0000313" key="9">
    <source>
        <dbReference type="EMBL" id="MFC5391321.1"/>
    </source>
</evidence>
<feature type="transmembrane region" description="Helical" evidence="8">
    <location>
        <begin position="86"/>
        <end position="109"/>
    </location>
</feature>
<sequence>MSTLLSALPALSTILALAVGARSLHAALLGVGTAALAILLAFPLPPDSILPTTLRWTPILMEVLLIVAGGLLLSEVLRQAGGQAALASWISGRAGQGVGAILLVVHGVTPFAESLTGFGIGVTIGIPLLAHFGLPPRKVAVIGLIGLCAVPWGSMGPGTLIAATMSGLSFRDLGVASAAISIIPFVMTGFIAAWLAAAPQERGTAVLQGALSGVALTLAIAAANLLFGTAPAGALGALVMIILHILLGHRRSGSVRLEAVGRRALSSYAVLLGGVLAAGWAVRTSGLSENWRYLGSPALWLFIAAAWFAHGRPAPRSLRKAWTSWREVAPVTGLFILLGILMAVSGMAAHLARTLAGAGTAYLAAAPFVGAVGGFVTGSNAGANAMFATTQAEIARSLGVDVLWFMAIHNVAAAFLLMASPGKIEMAVQLSPAGAVEHRRWVQLATLSVALVVVTALAVLNILLGLG</sequence>
<dbReference type="EMBL" id="JBHSLV010000004">
    <property type="protein sequence ID" value="MFC5391321.1"/>
    <property type="molecule type" value="Genomic_DNA"/>
</dbReference>
<dbReference type="InterPro" id="IPR003804">
    <property type="entry name" value="Lactate_perm"/>
</dbReference>
<evidence type="ECO:0000256" key="2">
    <source>
        <dbReference type="ARBA" id="ARBA00010100"/>
    </source>
</evidence>
<evidence type="ECO:0000256" key="6">
    <source>
        <dbReference type="ARBA" id="ARBA00022989"/>
    </source>
</evidence>
<protein>
    <recommendedName>
        <fullName evidence="8">L-lactate permease</fullName>
    </recommendedName>
</protein>
<reference evidence="10" key="1">
    <citation type="journal article" date="2019" name="Int. J. Syst. Evol. Microbiol.">
        <title>The Global Catalogue of Microorganisms (GCM) 10K type strain sequencing project: providing services to taxonomists for standard genome sequencing and annotation.</title>
        <authorList>
            <consortium name="The Broad Institute Genomics Platform"/>
            <consortium name="The Broad Institute Genome Sequencing Center for Infectious Disease"/>
            <person name="Wu L."/>
            <person name="Ma J."/>
        </authorList>
    </citation>
    <scope>NUCLEOTIDE SEQUENCE [LARGE SCALE GENOMIC DNA]</scope>
    <source>
        <strain evidence="10">CGMCC 1.16326</strain>
    </source>
</reference>
<evidence type="ECO:0000256" key="3">
    <source>
        <dbReference type="ARBA" id="ARBA00022448"/>
    </source>
</evidence>
<proteinExistence type="inferred from homology"/>
<evidence type="ECO:0000256" key="1">
    <source>
        <dbReference type="ARBA" id="ARBA00004651"/>
    </source>
</evidence>
<feature type="transmembrane region" description="Helical" evidence="8">
    <location>
        <begin position="331"/>
        <end position="349"/>
    </location>
</feature>